<organism evidence="4 5">
    <name type="scientific">Paenibacillus oryzae</name>
    <dbReference type="NCBI Taxonomy" id="1844972"/>
    <lineage>
        <taxon>Bacteria</taxon>
        <taxon>Bacillati</taxon>
        <taxon>Bacillota</taxon>
        <taxon>Bacilli</taxon>
        <taxon>Bacillales</taxon>
        <taxon>Paenibacillaceae</taxon>
        <taxon>Paenibacillus</taxon>
    </lineage>
</organism>
<reference evidence="4 5" key="1">
    <citation type="submission" date="2016-05" db="EMBL/GenBank/DDBJ databases">
        <title>Paenibacillus oryzae. sp. nov., isolated from the rice root.</title>
        <authorList>
            <person name="Zhang J."/>
            <person name="Zhang X."/>
        </authorList>
    </citation>
    <scope>NUCLEOTIDE SEQUENCE [LARGE SCALE GENOMIC DNA]</scope>
    <source>
        <strain evidence="4 5">1DrF-4</strain>
    </source>
</reference>
<evidence type="ECO:0000256" key="1">
    <source>
        <dbReference type="ARBA" id="ARBA00023125"/>
    </source>
</evidence>
<evidence type="ECO:0000256" key="2">
    <source>
        <dbReference type="PROSITE-ProRule" id="PRU00335"/>
    </source>
</evidence>
<protein>
    <recommendedName>
        <fullName evidence="3">HTH tetR-type domain-containing protein</fullName>
    </recommendedName>
</protein>
<accession>A0A1A5YQC8</accession>
<proteinExistence type="predicted"/>
<dbReference type="STRING" id="1844972.A7K91_08630"/>
<feature type="domain" description="HTH tetR-type" evidence="3">
    <location>
        <begin position="11"/>
        <end position="71"/>
    </location>
</feature>
<sequence>MEQPKKDPRVLRTRQLIQDAFLTLIQHKDIQEITVRDITEKATINRATFYAHFSDKYELLDETLSSMLKDTLRQKLQCHELFSEDTMVKIIVIMCEFQTYFNSQCPKTSQTSLPYAEERIKEELQKFLLTLIQKSPAYEDMNGDPELAYTVSVMMSWSIYGVSVAWNKGGRSISTQEMACRAQRAMLRVLQEFTQNESARLVSIAT</sequence>
<feature type="DNA-binding region" description="H-T-H motif" evidence="2">
    <location>
        <begin position="34"/>
        <end position="53"/>
    </location>
</feature>
<name>A0A1A5YQC8_9BACL</name>
<dbReference type="Pfam" id="PF00440">
    <property type="entry name" value="TetR_N"/>
    <property type="match status" value="1"/>
</dbReference>
<evidence type="ECO:0000259" key="3">
    <source>
        <dbReference type="PROSITE" id="PS50977"/>
    </source>
</evidence>
<dbReference type="InterPro" id="IPR009057">
    <property type="entry name" value="Homeodomain-like_sf"/>
</dbReference>
<keyword evidence="5" id="KW-1185">Reference proteome</keyword>
<dbReference type="InterPro" id="IPR050624">
    <property type="entry name" value="HTH-type_Tx_Regulator"/>
</dbReference>
<dbReference type="RefSeq" id="WP_068680157.1">
    <property type="nucleotide sequence ID" value="NZ_LYPA01000031.1"/>
</dbReference>
<dbReference type="SUPFAM" id="SSF46689">
    <property type="entry name" value="Homeodomain-like"/>
    <property type="match status" value="1"/>
</dbReference>
<dbReference type="InterPro" id="IPR001647">
    <property type="entry name" value="HTH_TetR"/>
</dbReference>
<dbReference type="AlphaFoldDB" id="A0A1A5YQC8"/>
<comment type="caution">
    <text evidence="4">The sequence shown here is derived from an EMBL/GenBank/DDBJ whole genome shotgun (WGS) entry which is preliminary data.</text>
</comment>
<dbReference type="EMBL" id="LYPA01000031">
    <property type="protein sequence ID" value="OBR67788.1"/>
    <property type="molecule type" value="Genomic_DNA"/>
</dbReference>
<dbReference type="PANTHER" id="PTHR43479">
    <property type="entry name" value="ACREF/ENVCD OPERON REPRESSOR-RELATED"/>
    <property type="match status" value="1"/>
</dbReference>
<gene>
    <name evidence="4" type="ORF">A7K91_08630</name>
</gene>
<keyword evidence="1 2" id="KW-0238">DNA-binding</keyword>
<dbReference type="GO" id="GO:0003677">
    <property type="term" value="F:DNA binding"/>
    <property type="evidence" value="ECO:0007669"/>
    <property type="project" value="UniProtKB-UniRule"/>
</dbReference>
<dbReference type="Gene3D" id="1.10.357.10">
    <property type="entry name" value="Tetracycline Repressor, domain 2"/>
    <property type="match status" value="1"/>
</dbReference>
<evidence type="ECO:0000313" key="5">
    <source>
        <dbReference type="Proteomes" id="UP000092024"/>
    </source>
</evidence>
<dbReference type="PANTHER" id="PTHR43479:SF7">
    <property type="entry name" value="TETR-FAMILY TRANSCRIPTIONAL REGULATOR"/>
    <property type="match status" value="1"/>
</dbReference>
<dbReference type="PROSITE" id="PS50977">
    <property type="entry name" value="HTH_TETR_2"/>
    <property type="match status" value="1"/>
</dbReference>
<evidence type="ECO:0000313" key="4">
    <source>
        <dbReference type="EMBL" id="OBR67788.1"/>
    </source>
</evidence>
<dbReference type="Proteomes" id="UP000092024">
    <property type="component" value="Unassembled WGS sequence"/>
</dbReference>